<dbReference type="InterPro" id="IPR012910">
    <property type="entry name" value="Plug_dom"/>
</dbReference>
<dbReference type="InterPro" id="IPR039426">
    <property type="entry name" value="TonB-dep_rcpt-like"/>
</dbReference>
<dbReference type="Pfam" id="PF13715">
    <property type="entry name" value="CarbopepD_reg_2"/>
    <property type="match status" value="1"/>
</dbReference>
<dbReference type="EMBL" id="BAABJX010000017">
    <property type="protein sequence ID" value="GAA4826368.1"/>
    <property type="molecule type" value="Genomic_DNA"/>
</dbReference>
<evidence type="ECO:0000256" key="7">
    <source>
        <dbReference type="ARBA" id="ARBA00023237"/>
    </source>
</evidence>
<keyword evidence="2 8" id="KW-0813">Transport</keyword>
<dbReference type="SUPFAM" id="SSF49464">
    <property type="entry name" value="Carboxypeptidase regulatory domain-like"/>
    <property type="match status" value="1"/>
</dbReference>
<dbReference type="Gene3D" id="2.60.40.1120">
    <property type="entry name" value="Carboxypeptidase-like, regulatory domain"/>
    <property type="match status" value="1"/>
</dbReference>
<dbReference type="Pfam" id="PF00593">
    <property type="entry name" value="TonB_dep_Rec_b-barrel"/>
    <property type="match status" value="1"/>
</dbReference>
<evidence type="ECO:0000256" key="3">
    <source>
        <dbReference type="ARBA" id="ARBA00022452"/>
    </source>
</evidence>
<keyword evidence="3 8" id="KW-1134">Transmembrane beta strand</keyword>
<evidence type="ECO:0000259" key="10">
    <source>
        <dbReference type="Pfam" id="PF00593"/>
    </source>
</evidence>
<reference evidence="13" key="1">
    <citation type="journal article" date="2019" name="Int. J. Syst. Evol. Microbiol.">
        <title>The Global Catalogue of Microorganisms (GCM) 10K type strain sequencing project: providing services to taxonomists for standard genome sequencing and annotation.</title>
        <authorList>
            <consortium name="The Broad Institute Genomics Platform"/>
            <consortium name="The Broad Institute Genome Sequencing Center for Infectious Disease"/>
            <person name="Wu L."/>
            <person name="Ma J."/>
        </authorList>
    </citation>
    <scope>NUCLEOTIDE SEQUENCE [LARGE SCALE GENOMIC DNA]</scope>
    <source>
        <strain evidence="13">JCM 18326</strain>
    </source>
</reference>
<dbReference type="InterPro" id="IPR023996">
    <property type="entry name" value="TonB-dep_OMP_SusC/RagA"/>
</dbReference>
<keyword evidence="13" id="KW-1185">Reference proteome</keyword>
<dbReference type="InterPro" id="IPR023997">
    <property type="entry name" value="TonB-dep_OMP_SusC/RagA_CS"/>
</dbReference>
<dbReference type="SUPFAM" id="SSF56935">
    <property type="entry name" value="Porins"/>
    <property type="match status" value="1"/>
</dbReference>
<dbReference type="InterPro" id="IPR037066">
    <property type="entry name" value="Plug_dom_sf"/>
</dbReference>
<organism evidence="12 13">
    <name type="scientific">Algivirga pacifica</name>
    <dbReference type="NCBI Taxonomy" id="1162670"/>
    <lineage>
        <taxon>Bacteria</taxon>
        <taxon>Pseudomonadati</taxon>
        <taxon>Bacteroidota</taxon>
        <taxon>Cytophagia</taxon>
        <taxon>Cytophagales</taxon>
        <taxon>Flammeovirgaceae</taxon>
        <taxon>Algivirga</taxon>
    </lineage>
</organism>
<evidence type="ECO:0000259" key="11">
    <source>
        <dbReference type="Pfam" id="PF07715"/>
    </source>
</evidence>
<keyword evidence="4 8" id="KW-0812">Transmembrane</keyword>
<evidence type="ECO:0000256" key="6">
    <source>
        <dbReference type="ARBA" id="ARBA00023136"/>
    </source>
</evidence>
<evidence type="ECO:0000256" key="8">
    <source>
        <dbReference type="PROSITE-ProRule" id="PRU01360"/>
    </source>
</evidence>
<evidence type="ECO:0000256" key="5">
    <source>
        <dbReference type="ARBA" id="ARBA00023077"/>
    </source>
</evidence>
<keyword evidence="5 9" id="KW-0798">TonB box</keyword>
<evidence type="ECO:0000256" key="2">
    <source>
        <dbReference type="ARBA" id="ARBA00022448"/>
    </source>
</evidence>
<dbReference type="Proteomes" id="UP001500298">
    <property type="component" value="Unassembled WGS sequence"/>
</dbReference>
<dbReference type="Gene3D" id="2.40.170.20">
    <property type="entry name" value="TonB-dependent receptor, beta-barrel domain"/>
    <property type="match status" value="1"/>
</dbReference>
<evidence type="ECO:0000256" key="1">
    <source>
        <dbReference type="ARBA" id="ARBA00004571"/>
    </source>
</evidence>
<evidence type="ECO:0000256" key="4">
    <source>
        <dbReference type="ARBA" id="ARBA00022692"/>
    </source>
</evidence>
<comment type="subcellular location">
    <subcellularLocation>
        <location evidence="1 8">Cell outer membrane</location>
        <topology evidence="1 8">Multi-pass membrane protein</topology>
    </subcellularLocation>
</comment>
<dbReference type="InterPro" id="IPR018247">
    <property type="entry name" value="EF_Hand_1_Ca_BS"/>
</dbReference>
<dbReference type="InterPro" id="IPR008969">
    <property type="entry name" value="CarboxyPept-like_regulatory"/>
</dbReference>
<dbReference type="InterPro" id="IPR000531">
    <property type="entry name" value="Beta-barrel_TonB"/>
</dbReference>
<evidence type="ECO:0000313" key="13">
    <source>
        <dbReference type="Proteomes" id="UP001500298"/>
    </source>
</evidence>
<keyword evidence="7 8" id="KW-0998">Cell outer membrane</keyword>
<evidence type="ECO:0000313" key="12">
    <source>
        <dbReference type="EMBL" id="GAA4826368.1"/>
    </source>
</evidence>
<keyword evidence="6 8" id="KW-0472">Membrane</keyword>
<sequence length="1008" mass="110781">MRTTLQTMYSIFFLMMLYLLPAQLWAQEGAISGRVLDEMGEPLPGVSIVIKGTTKGAATDFDGNFQLLLNQGEDVLTVSYIGYISTEVVVGNQTNFTIQLKPDVDQLEEVVVIGYGSVKKDDLTGSVQSVTAADFNQGAITSPQELVNGKMPGVQIVNSGGAPGAGATIRIRGGSSLNASNDPLIIIDGVPVANDGVNGMRNPLNTINPNDIETFTVLKDASATAIYGSRASNGVIIITTKKGSQGGLTVDYAGKVSVSTPTKFVDVLDGDTYRNTLTNAIEQGLITDNGALGLMGDANTDWQSQIYRTAVSTDHNVSVAGSIADAVPFRTSVGYSNNNGVLKGDQVERTTLALNLTPTLLNERLKVNTSIKYAHLNNKFANQGAIGSALAMDPTQPIMMEQDGEEVFFNWGNVLAPRNPLAQLEYHDDRSTVGRLIGNVQLDYKFHFLPELKANLNVGLDRSTSNGEVQVDKRASYDNVIAEMGSGTYKAYNQVKTNKLLDFYMQYAREFGESRFDVMAGYSYQHFHRRDENGAEIFVDLPESAGAERIRSEARNYETENYLISFFGRANYSLKDKYLVTATLRQDGSSRFSAENRWGLFPALAFGWNMKKEGFLEMVEQISALKFRAGYGVTGQQDIFGQDYAHFGTYSTGQPYAQYVMMDQNGNPQTYIDENGEEQLYLTLRPNAYNSNLKWEETETYNIGLDYGLFDDRFTGTLEAYYKKSNDLLNVTDVAAGSNFSNRVIGNVGNIEIKGLEFAMDAKLVTTEDLFWSMGINATYTDRKVTQLTAVDSENFIGVFTGGVAGGTGVYSQIHTVGQAPNTFFLYQQVYDENGNPINGMYVDQNGDGKLNEQDLVHFKQPAPIVMIGLNTNLSYKKFEFSASGRANLGNYVYNNIHSNSAYNGISPTGDFLANINESVLENNFTSIQLLSDYFVRDASFFRLDNVSVGYNIESLLGEKVNARVHGSVNNVFVLTKYDGMDPEISGGIDNNFYPRPRTYTLGLNVTF</sequence>
<feature type="domain" description="TonB-dependent receptor plug" evidence="11">
    <location>
        <begin position="120"/>
        <end position="235"/>
    </location>
</feature>
<comment type="similarity">
    <text evidence="8 9">Belongs to the TonB-dependent receptor family.</text>
</comment>
<name>A0ABP9D4N7_9BACT</name>
<dbReference type="Gene3D" id="2.170.130.10">
    <property type="entry name" value="TonB-dependent receptor, plug domain"/>
    <property type="match status" value="1"/>
</dbReference>
<gene>
    <name evidence="12" type="ORF">GCM10023331_08710</name>
</gene>
<protein>
    <submittedName>
        <fullName evidence="12">TonB-dependent receptor</fullName>
    </submittedName>
</protein>
<evidence type="ECO:0000256" key="9">
    <source>
        <dbReference type="RuleBase" id="RU003357"/>
    </source>
</evidence>
<comment type="caution">
    <text evidence="12">The sequence shown here is derived from an EMBL/GenBank/DDBJ whole genome shotgun (WGS) entry which is preliminary data.</text>
</comment>
<dbReference type="Pfam" id="PF07715">
    <property type="entry name" value="Plug"/>
    <property type="match status" value="1"/>
</dbReference>
<keyword evidence="12" id="KW-0675">Receptor</keyword>
<dbReference type="PROSITE" id="PS52016">
    <property type="entry name" value="TONB_DEPENDENT_REC_3"/>
    <property type="match status" value="1"/>
</dbReference>
<feature type="domain" description="TonB-dependent receptor-like beta-barrel" evidence="10">
    <location>
        <begin position="424"/>
        <end position="972"/>
    </location>
</feature>
<dbReference type="InterPro" id="IPR036942">
    <property type="entry name" value="Beta-barrel_TonB_sf"/>
</dbReference>
<dbReference type="NCBIfam" id="TIGR04056">
    <property type="entry name" value="OMP_RagA_SusC"/>
    <property type="match status" value="1"/>
</dbReference>
<dbReference type="NCBIfam" id="TIGR04057">
    <property type="entry name" value="SusC_RagA_signa"/>
    <property type="match status" value="1"/>
</dbReference>
<dbReference type="PROSITE" id="PS00018">
    <property type="entry name" value="EF_HAND_1"/>
    <property type="match status" value="1"/>
</dbReference>
<accession>A0ABP9D4N7</accession>
<dbReference type="RefSeq" id="WP_345369511.1">
    <property type="nucleotide sequence ID" value="NZ_BAABJX010000017.1"/>
</dbReference>
<proteinExistence type="inferred from homology"/>